<dbReference type="AlphaFoldDB" id="A0A432N9U4"/>
<evidence type="ECO:0000313" key="2">
    <source>
        <dbReference type="Proteomes" id="UP000273611"/>
    </source>
</evidence>
<dbReference type="Proteomes" id="UP000273611">
    <property type="component" value="Unassembled WGS sequence"/>
</dbReference>
<proteinExistence type="predicted"/>
<organism evidence="1 2">
    <name type="scientific">Rhizobium anhuiense</name>
    <dbReference type="NCBI Taxonomy" id="1184720"/>
    <lineage>
        <taxon>Bacteria</taxon>
        <taxon>Pseudomonadati</taxon>
        <taxon>Pseudomonadota</taxon>
        <taxon>Alphaproteobacteria</taxon>
        <taxon>Hyphomicrobiales</taxon>
        <taxon>Rhizobiaceae</taxon>
        <taxon>Rhizobium/Agrobacterium group</taxon>
        <taxon>Rhizobium</taxon>
    </lineage>
</organism>
<gene>
    <name evidence="1" type="ORF">EEQ99_31815</name>
</gene>
<name>A0A432N9U4_9HYPH</name>
<evidence type="ECO:0000313" key="1">
    <source>
        <dbReference type="EMBL" id="RUL96273.1"/>
    </source>
</evidence>
<accession>A0A432N9U4</accession>
<dbReference type="EMBL" id="RIBW01000024">
    <property type="protein sequence ID" value="RUL96273.1"/>
    <property type="molecule type" value="Genomic_DNA"/>
</dbReference>
<comment type="caution">
    <text evidence="1">The sequence shown here is derived from an EMBL/GenBank/DDBJ whole genome shotgun (WGS) entry which is preliminary data.</text>
</comment>
<sequence>MDALQVAGIQRSKVRAFLDFRLPDRSFGEWKRRKTMSENHHRLSFAVLASTCALLAMPPSYAHAIDVGVSVNAGNAVSADVGTSLGGGRGVSADANASVGGSNGVNADATANAGGGQGIDADVNAGVGNGLDVSANARIGGGRGVNADLNARAGGSDGADANATASIGGGSGVDANLAVGRVGGVDGAGAASGGDGSVPGGGLSPSQVRTLEAFRARPVNEQRKMLVRCADISASSGSASGGSDSGLVGLCSLLQATASR</sequence>
<reference evidence="1 2" key="1">
    <citation type="journal article" date="2015" name="Int. J. Syst. Evol. Microbiol.">
        <title>Rhizobium anhuiense sp. nov., isolated from effective nodules of Vicia faba and Pisum sativum.</title>
        <authorList>
            <person name="Zhang Y.J."/>
            <person name="Zheng W.T."/>
            <person name="Everall I."/>
            <person name="Young J.P."/>
            <person name="Zhang X.X."/>
            <person name="Tian C.F."/>
            <person name="Sui X.H."/>
            <person name="Wang E.T."/>
            <person name="Chen W.X."/>
        </authorList>
    </citation>
    <scope>NUCLEOTIDE SEQUENCE [LARGE SCALE GENOMIC DNA]</scope>
    <source>
        <strain evidence="1 2">CCBAU 23252</strain>
    </source>
</reference>
<protein>
    <submittedName>
        <fullName evidence="1">Uncharacterized protein</fullName>
    </submittedName>
</protein>